<comment type="caution">
    <text evidence="2">The sequence shown here is derived from an EMBL/GenBank/DDBJ whole genome shotgun (WGS) entry which is preliminary data.</text>
</comment>
<evidence type="ECO:0000256" key="1">
    <source>
        <dbReference type="SAM" id="MobiDB-lite"/>
    </source>
</evidence>
<evidence type="ECO:0000313" key="3">
    <source>
        <dbReference type="Proteomes" id="UP000054988"/>
    </source>
</evidence>
<gene>
    <name evidence="2" type="ORF">WG66_12739</name>
</gene>
<dbReference type="Proteomes" id="UP000054988">
    <property type="component" value="Unassembled WGS sequence"/>
</dbReference>
<sequence length="285" mass="30901">MTTTASMDGARSHPGTVGSGGTRNQSPVDEPLDLIYPPSKDVVDHTSQHSSPESVVSRASDRAELFPNVSPPITPPPMSHSPITPLNHASRFNPSNAYRRMNATNELESTSLTQSTSAVSVWDIKDEETDDEVLHPNNRLRPPTLHPEAWMVEVYDLLNALCADWANTAPSTALTTVVQSVELLRLDISLETAVTNEGLLELRDATIPAVLHLLTTIHEMISIGITTSRETESNEQPGATGAPAITVDVGEEEGPRTFFFSPMDRFAVGEWLVGGRPIANEDVYA</sequence>
<feature type="region of interest" description="Disordered" evidence="1">
    <location>
        <begin position="1"/>
        <end position="61"/>
    </location>
</feature>
<accession>A0A0W0FEE9</accession>
<dbReference type="AlphaFoldDB" id="A0A0W0FEE9"/>
<organism evidence="2 3">
    <name type="scientific">Moniliophthora roreri</name>
    <name type="common">Frosty pod rot fungus</name>
    <name type="synonym">Monilia roreri</name>
    <dbReference type="NCBI Taxonomy" id="221103"/>
    <lineage>
        <taxon>Eukaryota</taxon>
        <taxon>Fungi</taxon>
        <taxon>Dikarya</taxon>
        <taxon>Basidiomycota</taxon>
        <taxon>Agaricomycotina</taxon>
        <taxon>Agaricomycetes</taxon>
        <taxon>Agaricomycetidae</taxon>
        <taxon>Agaricales</taxon>
        <taxon>Marasmiineae</taxon>
        <taxon>Marasmiaceae</taxon>
        <taxon>Moniliophthora</taxon>
    </lineage>
</organism>
<evidence type="ECO:0000313" key="2">
    <source>
        <dbReference type="EMBL" id="KTB34719.1"/>
    </source>
</evidence>
<reference evidence="2 3" key="1">
    <citation type="submission" date="2015-12" db="EMBL/GenBank/DDBJ databases">
        <title>Draft genome sequence of Moniliophthora roreri, the causal agent of frosty pod rot of cacao.</title>
        <authorList>
            <person name="Aime M.C."/>
            <person name="Diaz-Valderrama J.R."/>
            <person name="Kijpornyongpan T."/>
            <person name="Phillips-Mora W."/>
        </authorList>
    </citation>
    <scope>NUCLEOTIDE SEQUENCE [LARGE SCALE GENOMIC DNA]</scope>
    <source>
        <strain evidence="2 3">MCA 2952</strain>
    </source>
</reference>
<dbReference type="EMBL" id="LATX01002049">
    <property type="protein sequence ID" value="KTB34719.1"/>
    <property type="molecule type" value="Genomic_DNA"/>
</dbReference>
<protein>
    <submittedName>
        <fullName evidence="2">Uncharacterized protein</fullName>
    </submittedName>
</protein>
<proteinExistence type="predicted"/>
<name>A0A0W0FEE9_MONRR</name>